<dbReference type="PANTHER" id="PTHR37030">
    <property type="entry name" value="NUCLEOTIDYLTRANSFERASE"/>
    <property type="match status" value="1"/>
</dbReference>
<name>A0ABY4CR82_9BACL</name>
<dbReference type="Proteomes" id="UP000830167">
    <property type="component" value="Chromosome"/>
</dbReference>
<dbReference type="Gene3D" id="3.30.460.10">
    <property type="entry name" value="Beta Polymerase, domain 2"/>
    <property type="match status" value="1"/>
</dbReference>
<dbReference type="RefSeq" id="WP_347439486.1">
    <property type="nucleotide sequence ID" value="NZ_CP089291.1"/>
</dbReference>
<evidence type="ECO:0000313" key="2">
    <source>
        <dbReference type="EMBL" id="UOF92829.1"/>
    </source>
</evidence>
<proteinExistence type="predicted"/>
<gene>
    <name evidence="2" type="ORF">LSG31_10305</name>
</gene>
<protein>
    <submittedName>
        <fullName evidence="2">Nucleotidyltransferase domain-containing protein</fullName>
    </submittedName>
</protein>
<organism evidence="2 3">
    <name type="scientific">Fodinisporobacter ferrooxydans</name>
    <dbReference type="NCBI Taxonomy" id="2901836"/>
    <lineage>
        <taxon>Bacteria</taxon>
        <taxon>Bacillati</taxon>
        <taxon>Bacillota</taxon>
        <taxon>Bacilli</taxon>
        <taxon>Bacillales</taxon>
        <taxon>Alicyclobacillaceae</taxon>
        <taxon>Fodinisporobacter</taxon>
    </lineage>
</organism>
<dbReference type="CDD" id="cd05403">
    <property type="entry name" value="NT_KNTase_like"/>
    <property type="match status" value="1"/>
</dbReference>
<accession>A0ABY4CR82</accession>
<dbReference type="EMBL" id="CP089291">
    <property type="protein sequence ID" value="UOF92829.1"/>
    <property type="molecule type" value="Genomic_DNA"/>
</dbReference>
<keyword evidence="3" id="KW-1185">Reference proteome</keyword>
<sequence>MHIQEQLVKLIQEINNVTSANKIYLFGSYAYGEPNENSDVDLCIVINNTDTGKRELVRSIRSRIAEVATIPVDVLVYDEYEFLERAYLESTMEHMIAHEGVCVYEQ</sequence>
<dbReference type="InterPro" id="IPR043519">
    <property type="entry name" value="NT_sf"/>
</dbReference>
<dbReference type="InterPro" id="IPR002934">
    <property type="entry name" value="Polymerase_NTP_transf_dom"/>
</dbReference>
<dbReference type="Pfam" id="PF01909">
    <property type="entry name" value="NTP_transf_2"/>
    <property type="match status" value="1"/>
</dbReference>
<dbReference type="PANTHER" id="PTHR37030:SF1">
    <property type="entry name" value="NUCLEOTIDYLTRANSFERASE"/>
    <property type="match status" value="1"/>
</dbReference>
<reference evidence="2" key="1">
    <citation type="submission" date="2021-12" db="EMBL/GenBank/DDBJ databases">
        <title>Alicyclobacillaceae gen. nov., sp. nov., isolated from chalcocite enrichment system.</title>
        <authorList>
            <person name="Jiang Z."/>
        </authorList>
    </citation>
    <scope>NUCLEOTIDE SEQUENCE</scope>
    <source>
        <strain evidence="2">MYW30-H2</strain>
    </source>
</reference>
<evidence type="ECO:0000313" key="3">
    <source>
        <dbReference type="Proteomes" id="UP000830167"/>
    </source>
</evidence>
<dbReference type="SUPFAM" id="SSF81301">
    <property type="entry name" value="Nucleotidyltransferase"/>
    <property type="match status" value="1"/>
</dbReference>
<evidence type="ECO:0000259" key="1">
    <source>
        <dbReference type="Pfam" id="PF01909"/>
    </source>
</evidence>
<feature type="domain" description="Polymerase nucleotidyl transferase" evidence="1">
    <location>
        <begin position="20"/>
        <end position="97"/>
    </location>
</feature>